<keyword evidence="1" id="KW-0489">Methyltransferase</keyword>
<organism evidence="1 2">
    <name type="scientific">Thanatephorus cucumeris (strain AG1-IA)</name>
    <name type="common">Rice sheath blight fungus</name>
    <name type="synonym">Rhizoctonia solani</name>
    <dbReference type="NCBI Taxonomy" id="983506"/>
    <lineage>
        <taxon>Eukaryota</taxon>
        <taxon>Fungi</taxon>
        <taxon>Dikarya</taxon>
        <taxon>Basidiomycota</taxon>
        <taxon>Agaricomycotina</taxon>
        <taxon>Agaricomycetes</taxon>
        <taxon>Cantharellales</taxon>
        <taxon>Ceratobasidiaceae</taxon>
        <taxon>Rhizoctonia</taxon>
        <taxon>Rhizoctonia solani AG-1</taxon>
    </lineage>
</organism>
<reference evidence="1 2" key="1">
    <citation type="journal article" date="2013" name="Nat. Commun.">
        <title>The evolution and pathogenic mechanisms of the rice sheath blight pathogen.</title>
        <authorList>
            <person name="Zheng A."/>
            <person name="Lin R."/>
            <person name="Xu L."/>
            <person name="Qin P."/>
            <person name="Tang C."/>
            <person name="Ai P."/>
            <person name="Zhang D."/>
            <person name="Liu Y."/>
            <person name="Sun Z."/>
            <person name="Feng H."/>
            <person name="Wang Y."/>
            <person name="Chen Y."/>
            <person name="Liang X."/>
            <person name="Fu R."/>
            <person name="Li Q."/>
            <person name="Zhang J."/>
            <person name="Yu X."/>
            <person name="Xie Z."/>
            <person name="Ding L."/>
            <person name="Guan P."/>
            <person name="Tang J."/>
            <person name="Liang Y."/>
            <person name="Wang S."/>
            <person name="Deng Q."/>
            <person name="Li S."/>
            <person name="Zhu J."/>
            <person name="Wang L."/>
            <person name="Liu H."/>
            <person name="Li P."/>
        </authorList>
    </citation>
    <scope>NUCLEOTIDE SEQUENCE [LARGE SCALE GENOMIC DNA]</scope>
    <source>
        <strain evidence="2">AG-1 IA</strain>
    </source>
</reference>
<proteinExistence type="predicted"/>
<dbReference type="InterPro" id="IPR029063">
    <property type="entry name" value="SAM-dependent_MTases_sf"/>
</dbReference>
<comment type="caution">
    <text evidence="1">The sequence shown here is derived from an EMBL/GenBank/DDBJ whole genome shotgun (WGS) entry which is preliminary data.</text>
</comment>
<protein>
    <submittedName>
        <fullName evidence="1">Methyltransferase domain-containing protein</fullName>
    </submittedName>
</protein>
<accession>L8WD14</accession>
<dbReference type="STRING" id="983506.L8WD14"/>
<dbReference type="AlphaFoldDB" id="L8WD14"/>
<evidence type="ECO:0000313" key="1">
    <source>
        <dbReference type="EMBL" id="ELU36076.1"/>
    </source>
</evidence>
<dbReference type="HOGENOM" id="CLU_049344_3_1_1"/>
<dbReference type="EMBL" id="AFRT01004394">
    <property type="protein sequence ID" value="ELU36076.1"/>
    <property type="molecule type" value="Genomic_DNA"/>
</dbReference>
<dbReference type="Proteomes" id="UP000011668">
    <property type="component" value="Unassembled WGS sequence"/>
</dbReference>
<dbReference type="Gene3D" id="3.40.50.150">
    <property type="entry name" value="Vaccinia Virus protein VP39"/>
    <property type="match status" value="1"/>
</dbReference>
<keyword evidence="2" id="KW-1185">Reference proteome</keyword>
<gene>
    <name evidence="1" type="ORF">AG1IA_09894</name>
</gene>
<dbReference type="OrthoDB" id="66144at2759"/>
<evidence type="ECO:0000313" key="2">
    <source>
        <dbReference type="Proteomes" id="UP000011668"/>
    </source>
</evidence>
<sequence length="211" mass="24337">MRETFNKRTSDSRVTCLPGDFLKTGVEDGWADLVVIAQAFHWCPDYDKAAVSRPLCFRIPILKLSTRPLPYSGRVCAHFEAKGYSGIHLEPGRPRSSWVAKIRDLIEPYEQGSPQFRLGLWKAVFDTPSYKANFQSPETKIWDYVVPTTAQGVHDRAFSKSYIAVLQTPEADKVHQEIDRILETSEKDWIDEKEGVFKYNYETFLVIMRRN</sequence>
<keyword evidence="1" id="KW-0808">Transferase</keyword>
<name>L8WD14_THACA</name>
<dbReference type="GO" id="GO:0008168">
    <property type="term" value="F:methyltransferase activity"/>
    <property type="evidence" value="ECO:0007669"/>
    <property type="project" value="UniProtKB-KW"/>
</dbReference>
<dbReference type="GO" id="GO:0032259">
    <property type="term" value="P:methylation"/>
    <property type="evidence" value="ECO:0007669"/>
    <property type="project" value="UniProtKB-KW"/>
</dbReference>
<dbReference type="SUPFAM" id="SSF53335">
    <property type="entry name" value="S-adenosyl-L-methionine-dependent methyltransferases"/>
    <property type="match status" value="1"/>
</dbReference>